<dbReference type="InterPro" id="IPR006170">
    <property type="entry name" value="PBP/GOBP"/>
</dbReference>
<dbReference type="SUPFAM" id="SSF47565">
    <property type="entry name" value="Insect pheromone/odorant-binding proteins"/>
    <property type="match status" value="1"/>
</dbReference>
<evidence type="ECO:0000256" key="1">
    <source>
        <dbReference type="SAM" id="SignalP"/>
    </source>
</evidence>
<dbReference type="Pfam" id="PF01395">
    <property type="entry name" value="PBP_GOBP"/>
    <property type="match status" value="1"/>
</dbReference>
<dbReference type="Proteomes" id="UP001431783">
    <property type="component" value="Unassembled WGS sequence"/>
</dbReference>
<feature type="signal peptide" evidence="1">
    <location>
        <begin position="1"/>
        <end position="19"/>
    </location>
</feature>
<gene>
    <name evidence="2" type="ORF">WA026_010872</name>
</gene>
<keyword evidence="3" id="KW-1185">Reference proteome</keyword>
<dbReference type="AlphaFoldDB" id="A0AAW1UW84"/>
<comment type="caution">
    <text evidence="2">The sequence shown here is derived from an EMBL/GenBank/DDBJ whole genome shotgun (WGS) entry which is preliminary data.</text>
</comment>
<evidence type="ECO:0000313" key="2">
    <source>
        <dbReference type="EMBL" id="KAK9885375.1"/>
    </source>
</evidence>
<dbReference type="InterPro" id="IPR036728">
    <property type="entry name" value="PBP_GOBP_sf"/>
</dbReference>
<dbReference type="Gene3D" id="1.10.238.20">
    <property type="entry name" value="Pheromone/general odorant binding protein domain"/>
    <property type="match status" value="1"/>
</dbReference>
<name>A0AAW1UW84_9CUCU</name>
<evidence type="ECO:0000313" key="3">
    <source>
        <dbReference type="Proteomes" id="UP001431783"/>
    </source>
</evidence>
<keyword evidence="1" id="KW-0732">Signal</keyword>
<reference evidence="2 3" key="1">
    <citation type="submission" date="2023-03" db="EMBL/GenBank/DDBJ databases">
        <title>Genome insight into feeding habits of ladybird beetles.</title>
        <authorList>
            <person name="Li H.-S."/>
            <person name="Huang Y.-H."/>
            <person name="Pang H."/>
        </authorList>
    </citation>
    <scope>NUCLEOTIDE SEQUENCE [LARGE SCALE GENOMIC DNA]</scope>
    <source>
        <strain evidence="2">SYSU_2023b</strain>
        <tissue evidence="2">Whole body</tissue>
    </source>
</reference>
<dbReference type="EMBL" id="JARQZJ010000095">
    <property type="protein sequence ID" value="KAK9885375.1"/>
    <property type="molecule type" value="Genomic_DNA"/>
</dbReference>
<feature type="chain" id="PRO_5043587313" evidence="1">
    <location>
        <begin position="20"/>
        <end position="121"/>
    </location>
</feature>
<dbReference type="CDD" id="cd23992">
    <property type="entry name" value="PBP_GOBP"/>
    <property type="match status" value="1"/>
</dbReference>
<sequence length="121" mass="13872">MWFFKSLLLFCALVLAIEAKERHECEIKHNVTDADWEQMKKGISHLPDNLACFMKCALEKDGVLDNAGKINFDKFNSYIDNWVKLTEKEKTNANNCLKTIAPIKSCSDIQPLYLCLVNSDK</sequence>
<accession>A0AAW1UW84</accession>
<dbReference type="GO" id="GO:0005549">
    <property type="term" value="F:odorant binding"/>
    <property type="evidence" value="ECO:0007669"/>
    <property type="project" value="InterPro"/>
</dbReference>
<protein>
    <submittedName>
        <fullName evidence="2">Uncharacterized protein</fullName>
    </submittedName>
</protein>
<organism evidence="2 3">
    <name type="scientific">Henosepilachna vigintioctopunctata</name>
    <dbReference type="NCBI Taxonomy" id="420089"/>
    <lineage>
        <taxon>Eukaryota</taxon>
        <taxon>Metazoa</taxon>
        <taxon>Ecdysozoa</taxon>
        <taxon>Arthropoda</taxon>
        <taxon>Hexapoda</taxon>
        <taxon>Insecta</taxon>
        <taxon>Pterygota</taxon>
        <taxon>Neoptera</taxon>
        <taxon>Endopterygota</taxon>
        <taxon>Coleoptera</taxon>
        <taxon>Polyphaga</taxon>
        <taxon>Cucujiformia</taxon>
        <taxon>Coccinelloidea</taxon>
        <taxon>Coccinellidae</taxon>
        <taxon>Epilachninae</taxon>
        <taxon>Epilachnini</taxon>
        <taxon>Henosepilachna</taxon>
    </lineage>
</organism>
<proteinExistence type="predicted"/>